<dbReference type="AlphaFoldDB" id="A0A2P2IMX2"/>
<evidence type="ECO:0000313" key="1">
    <source>
        <dbReference type="EMBL" id="MBW82528.1"/>
    </source>
</evidence>
<organism evidence="1">
    <name type="scientific">Rhizophora mucronata</name>
    <name type="common">Asiatic mangrove</name>
    <dbReference type="NCBI Taxonomy" id="61149"/>
    <lineage>
        <taxon>Eukaryota</taxon>
        <taxon>Viridiplantae</taxon>
        <taxon>Streptophyta</taxon>
        <taxon>Embryophyta</taxon>
        <taxon>Tracheophyta</taxon>
        <taxon>Spermatophyta</taxon>
        <taxon>Magnoliopsida</taxon>
        <taxon>eudicotyledons</taxon>
        <taxon>Gunneridae</taxon>
        <taxon>Pentapetalae</taxon>
        <taxon>rosids</taxon>
        <taxon>fabids</taxon>
        <taxon>Malpighiales</taxon>
        <taxon>Rhizophoraceae</taxon>
        <taxon>Rhizophora</taxon>
    </lineage>
</organism>
<protein>
    <submittedName>
        <fullName evidence="1">Uncharacterized protein</fullName>
    </submittedName>
</protein>
<sequence length="22" mass="2451">MVCLSSIELTKKCLGVETKLVR</sequence>
<dbReference type="EMBL" id="GGEC01002045">
    <property type="protein sequence ID" value="MBW82528.1"/>
    <property type="molecule type" value="Transcribed_RNA"/>
</dbReference>
<reference evidence="1" key="1">
    <citation type="submission" date="2018-02" db="EMBL/GenBank/DDBJ databases">
        <title>Rhizophora mucronata_Transcriptome.</title>
        <authorList>
            <person name="Meera S.P."/>
            <person name="Sreeshan A."/>
            <person name="Augustine A."/>
        </authorList>
    </citation>
    <scope>NUCLEOTIDE SEQUENCE</scope>
    <source>
        <tissue evidence="1">Leaf</tissue>
    </source>
</reference>
<proteinExistence type="predicted"/>
<accession>A0A2P2IMX2</accession>
<name>A0A2P2IMX2_RHIMU</name>